<organism evidence="1 2">
    <name type="scientific">Xenorhabdus bovienii str. feltiae Moldova</name>
    <dbReference type="NCBI Taxonomy" id="1398200"/>
    <lineage>
        <taxon>Bacteria</taxon>
        <taxon>Pseudomonadati</taxon>
        <taxon>Pseudomonadota</taxon>
        <taxon>Gammaproteobacteria</taxon>
        <taxon>Enterobacterales</taxon>
        <taxon>Morganellaceae</taxon>
        <taxon>Xenorhabdus</taxon>
    </lineage>
</organism>
<sequence length="203" mass="23457">MIYITLVERNFYGLFNGEEMSHFSKISELQDLVADLAGFEQKLKQFEGHLGLHFEQYSADHISLRCNESKIADRWRKGFLQCGQLISESIINGRPICLFDLNQPIVLLDWKIDCVELPYPSQKHYVHQGWEHVELVLSVPPEQLICEAKKLLPQPLPDNFRMKESHPKGKSERLPNPTLAVTDGEITIKYHPFCIKEIVKSEV</sequence>
<dbReference type="EMBL" id="CBSV010000106">
    <property type="protein sequence ID" value="CDH00993.1"/>
    <property type="molecule type" value="Genomic_DNA"/>
</dbReference>
<dbReference type="SUPFAM" id="SSF54593">
    <property type="entry name" value="Glyoxalase/Bleomycin resistance protein/Dihydroxybiphenyl dioxygenase"/>
    <property type="match status" value="1"/>
</dbReference>
<dbReference type="GO" id="GO:0005829">
    <property type="term" value="C:cytosol"/>
    <property type="evidence" value="ECO:0007669"/>
    <property type="project" value="TreeGrafter"/>
</dbReference>
<dbReference type="InterPro" id="IPR029068">
    <property type="entry name" value="Glyas_Bleomycin-R_OHBP_Dase"/>
</dbReference>
<dbReference type="Pfam" id="PF06185">
    <property type="entry name" value="YecM"/>
    <property type="match status" value="1"/>
</dbReference>
<dbReference type="HOGENOM" id="CLU_122770_0_0_6"/>
<dbReference type="PANTHER" id="PTHR37519">
    <property type="match status" value="1"/>
</dbReference>
<name>A0A077NRD6_XENBV</name>
<evidence type="ECO:0000313" key="1">
    <source>
        <dbReference type="EMBL" id="CDH00993.1"/>
    </source>
</evidence>
<reference evidence="1" key="1">
    <citation type="submission" date="2013-07" db="EMBL/GenBank/DDBJ databases">
        <title>Sub-species coevolution in mutualistic symbiosis.</title>
        <authorList>
            <person name="Murfin K."/>
            <person name="Klassen J."/>
            <person name="Lee M."/>
            <person name="Forst S."/>
            <person name="Stock P."/>
            <person name="Goodrich-Blair H."/>
        </authorList>
    </citation>
    <scope>NUCLEOTIDE SEQUENCE [LARGE SCALE GENOMIC DNA]</scope>
    <source>
        <strain evidence="1">Feltiae Moldova</strain>
    </source>
</reference>
<evidence type="ECO:0000313" key="2">
    <source>
        <dbReference type="Proteomes" id="UP000028487"/>
    </source>
</evidence>
<gene>
    <name evidence="1" type="ORF">XBFM1_1940003</name>
</gene>
<dbReference type="InterPro" id="IPR010393">
    <property type="entry name" value="DUF991_YecM-like"/>
</dbReference>
<comment type="caution">
    <text evidence="1">The sequence shown here is derived from an EMBL/GenBank/DDBJ whole genome shotgun (WGS) entry which is preliminary data.</text>
</comment>
<dbReference type="Proteomes" id="UP000028487">
    <property type="component" value="Unassembled WGS sequence"/>
</dbReference>
<proteinExistence type="predicted"/>
<dbReference type="AlphaFoldDB" id="A0A077NRD6"/>
<dbReference type="Gene3D" id="3.10.180.10">
    <property type="entry name" value="2,3-Dihydroxybiphenyl 1,2-Dioxygenase, domain 1"/>
    <property type="match status" value="1"/>
</dbReference>
<protein>
    <submittedName>
        <fullName evidence="1">Protein yecM</fullName>
    </submittedName>
</protein>
<dbReference type="PANTHER" id="PTHR37519:SF1">
    <property type="entry name" value="DIHYDROXYBIPHENYL DIOXYGENASE DOMAIN-CONTAINING PROTEIN"/>
    <property type="match status" value="1"/>
</dbReference>
<accession>A0A077NRD6</accession>
<dbReference type="NCBIfam" id="NF008681">
    <property type="entry name" value="PRK11700.1-4"/>
    <property type="match status" value="1"/>
</dbReference>